<dbReference type="AlphaFoldDB" id="A0A1H5HCY1"/>
<dbReference type="RefSeq" id="WP_084320505.1">
    <property type="nucleotide sequence ID" value="NZ_FNTY01000002.1"/>
</dbReference>
<organism evidence="1 2">
    <name type="scientific">Pseudomonas migulae</name>
    <dbReference type="NCBI Taxonomy" id="78543"/>
    <lineage>
        <taxon>Bacteria</taxon>
        <taxon>Pseudomonadati</taxon>
        <taxon>Pseudomonadota</taxon>
        <taxon>Gammaproteobacteria</taxon>
        <taxon>Pseudomonadales</taxon>
        <taxon>Pseudomonadaceae</taxon>
        <taxon>Pseudomonas</taxon>
    </lineage>
</organism>
<gene>
    <name evidence="1" type="ORF">SAMN04490194_1557</name>
</gene>
<proteinExistence type="predicted"/>
<accession>A0A1H5HCY1</accession>
<evidence type="ECO:0000313" key="2">
    <source>
        <dbReference type="Proteomes" id="UP000198985"/>
    </source>
</evidence>
<dbReference type="Proteomes" id="UP000198985">
    <property type="component" value="Unassembled WGS sequence"/>
</dbReference>
<protein>
    <submittedName>
        <fullName evidence="1">Uncharacterized protein</fullName>
    </submittedName>
</protein>
<name>A0A1H5HCY1_9PSED</name>
<sequence>MSSKQNFSISATKKRAEYLAYRASINAADHLAPTPVIAFLPPLDPGGEHYQPASSFGKDTEWLVAPFQGMTNPTPTLFLIDLMLDKTPNNSSEQHRDTTPVDSTVPILLSLKLPDKDTPGVKSIGNRINFGGNTGPYAEFKYIVQPDPQIFNNSISVDPAVDQTGIAPEDFAGGKTVPLTLIYQNPRLGDVIECRIGRTADITQVVDTWVIDSTNKDNPIVFELKEADVATFDGKCLVFVEGHTYPGVIATRSPIKEVFVFKQNRPTNFGALHLPQITGPGDKLEILQFIDGVTAGLQTAYTNYSSSLDKIVFIIDGVKQPPLSIDQFPFDLPLSLSALLAQGHNRDVKLDYQIERLGFLFPSTPVTRQVPVDVDMPLAPIVPPSYSPPDVTALVPTLKGPVSAPNILTVADKQNGGDVVLNVPLHAAFNLGDTIYGLYGGQLIPAPGGVYAYPASGPVPDPIPLTLKWDFIERVGSNKDTQLQYYAEHTKNNNQSVSMLHLANVKLIPIVLRAANFVHEDEDFGVICSSLRKMGGEVGAVIRVPGDSQLVGLTVKWKYVGYSTVAATDSDIIPGSTVEKEFPFDPADVGSGAHILVPYEFLLVTGNAWGKLFYYVTIEGELVPTQSEVFRINMSYGRNTCDISGPDPYP</sequence>
<dbReference type="EMBL" id="FNTY01000002">
    <property type="protein sequence ID" value="SEE25695.1"/>
    <property type="molecule type" value="Genomic_DNA"/>
</dbReference>
<evidence type="ECO:0000313" key="1">
    <source>
        <dbReference type="EMBL" id="SEE25695.1"/>
    </source>
</evidence>
<reference evidence="1 2" key="1">
    <citation type="submission" date="2016-10" db="EMBL/GenBank/DDBJ databases">
        <authorList>
            <person name="de Groot N.N."/>
        </authorList>
    </citation>
    <scope>NUCLEOTIDE SEQUENCE [LARGE SCALE GENOMIC DNA]</scope>
    <source>
        <strain evidence="1 2">BS3662</strain>
    </source>
</reference>